<gene>
    <name evidence="3" type="ORF">DSTB1V02_LOCUS11031</name>
</gene>
<feature type="transmembrane region" description="Helical" evidence="2">
    <location>
        <begin position="156"/>
        <end position="175"/>
    </location>
</feature>
<evidence type="ECO:0000313" key="3">
    <source>
        <dbReference type="EMBL" id="CAD7251264.1"/>
    </source>
</evidence>
<feature type="non-terminal residue" evidence="3">
    <location>
        <position position="1"/>
    </location>
</feature>
<feature type="compositionally biased region" description="Basic and acidic residues" evidence="1">
    <location>
        <begin position="484"/>
        <end position="507"/>
    </location>
</feature>
<accession>A0A7R9FQS4</accession>
<feature type="region of interest" description="Disordered" evidence="1">
    <location>
        <begin position="206"/>
        <end position="232"/>
    </location>
</feature>
<organism evidence="3">
    <name type="scientific">Darwinula stevensoni</name>
    <dbReference type="NCBI Taxonomy" id="69355"/>
    <lineage>
        <taxon>Eukaryota</taxon>
        <taxon>Metazoa</taxon>
        <taxon>Ecdysozoa</taxon>
        <taxon>Arthropoda</taxon>
        <taxon>Crustacea</taxon>
        <taxon>Oligostraca</taxon>
        <taxon>Ostracoda</taxon>
        <taxon>Podocopa</taxon>
        <taxon>Podocopida</taxon>
        <taxon>Darwinulocopina</taxon>
        <taxon>Darwinuloidea</taxon>
        <taxon>Darwinulidae</taxon>
        <taxon>Darwinula</taxon>
    </lineage>
</organism>
<keyword evidence="2" id="KW-0472">Membrane</keyword>
<evidence type="ECO:0000256" key="1">
    <source>
        <dbReference type="SAM" id="MobiDB-lite"/>
    </source>
</evidence>
<proteinExistence type="predicted"/>
<protein>
    <submittedName>
        <fullName evidence="3">Uncharacterized protein</fullName>
    </submittedName>
</protein>
<dbReference type="Proteomes" id="UP000677054">
    <property type="component" value="Unassembled WGS sequence"/>
</dbReference>
<sequence length="507" mass="55479">PRRTDESEASGECLCLGDASQEEEGPEEGLSPRELREVLADRNPTGYFSYEKGGVVSWGNMAIEVVIEEVVHEEAVHEEAVHEEAVHEAVHEDIHMHRLMDIRLTYSRNSRGTKFEYGFSMEFKDEGMISFRSLNTRTPIKGDPSGFGGMASTVKYATYVLLVLTFASVGWSWFFDSVYRKVYEPQPYDQPKRGFKSNALATARGFGKRDRPYVSSEEIDGPEKGGEMAKRGFQSSELQTAIGFGKRFPRPRGNPARLRTPFSRPDSPPPSDSLTWSEDAPIGFRLLILETGHGQGLGRPFDAAGTRLAALQSRRGAPRAPTDTGEGTQADGRVRGVGRVPLPRRCEPGGGGTRGGPVAPGTPGGLGGPRPRRTDESEASGECLCLGDASEGEEGPEEGLSPRELREVLADREIDFFFKVLGVDLKEELRARRRRGPASRVSLATSVERAKKKKAKPHRDGAAATTATRPSASDESLPAPGSNEDPRGTVPPDDKQEPAQRYEKRQE</sequence>
<feature type="region of interest" description="Disordered" evidence="1">
    <location>
        <begin position="245"/>
        <end position="277"/>
    </location>
</feature>
<feature type="region of interest" description="Disordered" evidence="1">
    <location>
        <begin position="427"/>
        <end position="507"/>
    </location>
</feature>
<keyword evidence="2" id="KW-0812">Transmembrane</keyword>
<reference evidence="3" key="1">
    <citation type="submission" date="2020-11" db="EMBL/GenBank/DDBJ databases">
        <authorList>
            <person name="Tran Van P."/>
        </authorList>
    </citation>
    <scope>NUCLEOTIDE SEQUENCE</scope>
</reference>
<name>A0A7R9FQS4_9CRUS</name>
<dbReference type="EMBL" id="LR902924">
    <property type="protein sequence ID" value="CAD7251264.1"/>
    <property type="molecule type" value="Genomic_DNA"/>
</dbReference>
<keyword evidence="4" id="KW-1185">Reference proteome</keyword>
<keyword evidence="2" id="KW-1133">Transmembrane helix</keyword>
<feature type="region of interest" description="Disordered" evidence="1">
    <location>
        <begin position="1"/>
        <end position="31"/>
    </location>
</feature>
<feature type="region of interest" description="Disordered" evidence="1">
    <location>
        <begin position="310"/>
        <end position="404"/>
    </location>
</feature>
<feature type="compositionally biased region" description="Basic and acidic residues" evidence="1">
    <location>
        <begin position="221"/>
        <end position="230"/>
    </location>
</feature>
<dbReference type="AlphaFoldDB" id="A0A7R9FQS4"/>
<evidence type="ECO:0000256" key="2">
    <source>
        <dbReference type="SAM" id="Phobius"/>
    </source>
</evidence>
<evidence type="ECO:0000313" key="4">
    <source>
        <dbReference type="Proteomes" id="UP000677054"/>
    </source>
</evidence>
<dbReference type="EMBL" id="CAJPEV010003407">
    <property type="protein sequence ID" value="CAG0899689.1"/>
    <property type="molecule type" value="Genomic_DNA"/>
</dbReference>